<evidence type="ECO:0000256" key="1">
    <source>
        <dbReference type="SAM" id="Phobius"/>
    </source>
</evidence>
<dbReference type="PROSITE" id="PS00108">
    <property type="entry name" value="PROTEIN_KINASE_ST"/>
    <property type="match status" value="1"/>
</dbReference>
<dbReference type="RefSeq" id="XP_004261949.1">
    <property type="nucleotide sequence ID" value="XM_004261901.1"/>
</dbReference>
<dbReference type="PANTHER" id="PTHR45756:SF1">
    <property type="entry name" value="PROTEIN KINASE DOMAIN CONTAINING PROTEIN"/>
    <property type="match status" value="1"/>
</dbReference>
<sequence>MFLLLLLIYTQTTLSSINDTVECTPGCSTECLVTHTCQDKCNSGFEQDNSCSRCAQYDETAAISDTNQLYTPVDDECKLIDPSLIQQKTFLVPDDVIVVNKNEEIVLNFVSTTKYDTGPCRSKDNNTHDSYRRSFWMTYPFTQLNLDTQNVNFSISFVGSVKEEVRIDTTDFRKSIGERCFTRNILRATKNTTSFILPLPRYPTSWEEEKSLSFFVYVSSVSNVSVKIRIDEIGKYEIPETIVIPQSFYEVIAKKKYYSLNLNLYDLGYSFYPPCMPDKLVKGIYIRFLFDSDYTMLIDSTSDNRIKYMEEVETTNTSKCKTLWVGQGYGKNSNVLKGLYIAIPKGKTMGRRFGIYTEEQDITIPFANTLLCKDNCHYEEGFGKCSSREKKCICNEKYGGESCIKKCYYQGEWTDGSTGEGKCYFGSDGCNENCYCHENYTLNDHLCISPNCLSGSIDTATNCYSTKEGCNVNCLCEDGFTLVNGSCKSNTCGNNQIDVKPNGREEECDGGINCDNYCNCYNGFKQDLTNKTSCIAIGVSDKTLGLSIGFGTLGLLLLLVVIVVLICVLFFKTKRTDLSVYKEQQPTYHFYISGATKIEEDTKVAFKLGPDELDFGNKETSTSIFDTRFERIQVVNNSKKKMLIIFHTPTNPKFVFHFDPQYLIIHSRNIKHVVTCFMTIFCTTKLQGMKIPYTVWFSKSRKTLEQIEQTLRDKTFEEWTSTDQLGMEQLLKKVSSRMYGFIKINTTATASTHIDMDELNLREQPIAEGAMGVVFFGEYRSMPVAVKQFRWENLTDEETIDLKRSVVHECEMMSKLRNPFIANYIGSVTYLPQVCMVIQFFALGSLGEYLRKGSDEYLELPYHLKLRILFDTARGMQFLHENKIMHLDLKPDNLLVNSLFNSSPCCVKITDFGTSRFKLNGKDKGLGTPIYSAPECYSDCYSFASDVYAFGVTAWEVYYQEEPFKELKSLFDIKKHVTSGLRLRFETCINEGMSGLINHCWCQSPEERYSFEKISSKLVALIDENEKNSSSENVDESAIEAFVQKRNERLKKLMGDD</sequence>
<feature type="chain" id="PRO_5012768444" evidence="2">
    <location>
        <begin position="16"/>
        <end position="1057"/>
    </location>
</feature>
<feature type="transmembrane region" description="Helical" evidence="1">
    <location>
        <begin position="821"/>
        <end position="842"/>
    </location>
</feature>
<dbReference type="InterPro" id="IPR053215">
    <property type="entry name" value="TKL_Ser/Thr_kinase"/>
</dbReference>
<dbReference type="EC" id="2.7.10.2" evidence="4"/>
<dbReference type="GO" id="GO:0004715">
    <property type="term" value="F:non-membrane spanning protein tyrosine kinase activity"/>
    <property type="evidence" value="ECO:0007669"/>
    <property type="project" value="UniProtKB-EC"/>
</dbReference>
<keyword evidence="1" id="KW-1133">Transmembrane helix</keyword>
<dbReference type="PROSITE" id="PS00022">
    <property type="entry name" value="EGF_1"/>
    <property type="match status" value="1"/>
</dbReference>
<dbReference type="OrthoDB" id="535509at2759"/>
<dbReference type="SUPFAM" id="SSF56112">
    <property type="entry name" value="Protein kinase-like (PK-like)"/>
    <property type="match status" value="1"/>
</dbReference>
<dbReference type="PROSITE" id="PS50011">
    <property type="entry name" value="PROTEIN_KINASE_DOM"/>
    <property type="match status" value="1"/>
</dbReference>
<dbReference type="Pfam" id="PF07714">
    <property type="entry name" value="PK_Tyr_Ser-Thr"/>
    <property type="match status" value="1"/>
</dbReference>
<dbReference type="Gene3D" id="1.10.510.10">
    <property type="entry name" value="Transferase(Phosphotransferase) domain 1"/>
    <property type="match status" value="1"/>
</dbReference>
<dbReference type="KEGG" id="eiv:EIN_429540"/>
<keyword evidence="4" id="KW-0808">Transferase</keyword>
<dbReference type="GO" id="GO:0005524">
    <property type="term" value="F:ATP binding"/>
    <property type="evidence" value="ECO:0007669"/>
    <property type="project" value="InterPro"/>
</dbReference>
<protein>
    <submittedName>
        <fullName evidence="4">Serine-threonine protein kinase, putative</fullName>
        <ecNumber evidence="4">2.7.10.2</ecNumber>
    </submittedName>
</protein>
<reference evidence="4 5" key="1">
    <citation type="submission" date="2012-10" db="EMBL/GenBank/DDBJ databases">
        <authorList>
            <person name="Zafar N."/>
            <person name="Inman J."/>
            <person name="Hall N."/>
            <person name="Lorenzi H."/>
            <person name="Caler E."/>
        </authorList>
    </citation>
    <scope>NUCLEOTIDE SEQUENCE [LARGE SCALE GENOMIC DNA]</scope>
    <source>
        <strain evidence="4 5">IP1</strain>
    </source>
</reference>
<evidence type="ECO:0000256" key="2">
    <source>
        <dbReference type="SAM" id="SignalP"/>
    </source>
</evidence>
<organism evidence="4 5">
    <name type="scientific">Entamoeba invadens IP1</name>
    <dbReference type="NCBI Taxonomy" id="370355"/>
    <lineage>
        <taxon>Eukaryota</taxon>
        <taxon>Amoebozoa</taxon>
        <taxon>Evosea</taxon>
        <taxon>Archamoebae</taxon>
        <taxon>Mastigamoebida</taxon>
        <taxon>Entamoebidae</taxon>
        <taxon>Entamoeba</taxon>
    </lineage>
</organism>
<keyword evidence="2" id="KW-0732">Signal</keyword>
<feature type="transmembrane region" description="Helical" evidence="1">
    <location>
        <begin position="544"/>
        <end position="571"/>
    </location>
</feature>
<keyword evidence="1" id="KW-0472">Membrane</keyword>
<dbReference type="InterPro" id="IPR000719">
    <property type="entry name" value="Prot_kinase_dom"/>
</dbReference>
<feature type="domain" description="Protein kinase" evidence="3">
    <location>
        <begin position="760"/>
        <end position="1022"/>
    </location>
</feature>
<dbReference type="VEuPathDB" id="AmoebaDB:EIN_429540"/>
<name>A0A0A1UFB6_ENTIV</name>
<accession>A0A0A1UFB6</accession>
<dbReference type="InterPro" id="IPR001245">
    <property type="entry name" value="Ser-Thr/Tyr_kinase_cat_dom"/>
</dbReference>
<dbReference type="InterPro" id="IPR011009">
    <property type="entry name" value="Kinase-like_dom_sf"/>
</dbReference>
<evidence type="ECO:0000313" key="4">
    <source>
        <dbReference type="EMBL" id="ELP95178.1"/>
    </source>
</evidence>
<keyword evidence="4" id="KW-0418">Kinase</keyword>
<dbReference type="Proteomes" id="UP000014680">
    <property type="component" value="Unassembled WGS sequence"/>
</dbReference>
<dbReference type="GeneID" id="14894174"/>
<dbReference type="InterPro" id="IPR000742">
    <property type="entry name" value="EGF"/>
</dbReference>
<feature type="signal peptide" evidence="2">
    <location>
        <begin position="1"/>
        <end position="15"/>
    </location>
</feature>
<proteinExistence type="predicted"/>
<dbReference type="EMBL" id="KB206168">
    <property type="protein sequence ID" value="ELP95178.1"/>
    <property type="molecule type" value="Genomic_DNA"/>
</dbReference>
<dbReference type="AlphaFoldDB" id="A0A0A1UFB6"/>
<dbReference type="PANTHER" id="PTHR45756">
    <property type="entry name" value="PALMITOYLTRANSFERASE"/>
    <property type="match status" value="1"/>
</dbReference>
<evidence type="ECO:0000259" key="3">
    <source>
        <dbReference type="PROSITE" id="PS50011"/>
    </source>
</evidence>
<evidence type="ECO:0000313" key="5">
    <source>
        <dbReference type="Proteomes" id="UP000014680"/>
    </source>
</evidence>
<gene>
    <name evidence="4" type="ORF">EIN_429540</name>
</gene>
<dbReference type="InterPro" id="IPR008271">
    <property type="entry name" value="Ser/Thr_kinase_AS"/>
</dbReference>
<keyword evidence="1" id="KW-0812">Transmembrane</keyword>
<dbReference type="SMART" id="SM00220">
    <property type="entry name" value="S_TKc"/>
    <property type="match status" value="1"/>
</dbReference>
<keyword evidence="5" id="KW-1185">Reference proteome</keyword>